<dbReference type="Pfam" id="PF05485">
    <property type="entry name" value="THAP"/>
    <property type="match status" value="1"/>
</dbReference>
<keyword evidence="2 5" id="KW-0863">Zinc-finger</keyword>
<reference evidence="8" key="1">
    <citation type="journal article" date="2016" name="Gigascience">
        <title>De novo construction of an expanded transcriptome assembly for the western tarnished plant bug, Lygus hesperus.</title>
        <authorList>
            <person name="Tassone E.E."/>
            <person name="Geib S.M."/>
            <person name="Hall B."/>
            <person name="Fabrick J.A."/>
            <person name="Brent C.S."/>
            <person name="Hull J.J."/>
        </authorList>
    </citation>
    <scope>NUCLEOTIDE SEQUENCE</scope>
</reference>
<keyword evidence="3" id="KW-0862">Zinc</keyword>
<feature type="compositionally biased region" description="Polar residues" evidence="6">
    <location>
        <begin position="146"/>
        <end position="161"/>
    </location>
</feature>
<keyword evidence="4 5" id="KW-0238">DNA-binding</keyword>
<feature type="domain" description="THAP-type" evidence="7">
    <location>
        <begin position="1"/>
        <end position="83"/>
    </location>
</feature>
<organism evidence="8">
    <name type="scientific">Lygus hesperus</name>
    <name type="common">Western plant bug</name>
    <dbReference type="NCBI Taxonomy" id="30085"/>
    <lineage>
        <taxon>Eukaryota</taxon>
        <taxon>Metazoa</taxon>
        <taxon>Ecdysozoa</taxon>
        <taxon>Arthropoda</taxon>
        <taxon>Hexapoda</taxon>
        <taxon>Insecta</taxon>
        <taxon>Pterygota</taxon>
        <taxon>Neoptera</taxon>
        <taxon>Paraneoptera</taxon>
        <taxon>Hemiptera</taxon>
        <taxon>Heteroptera</taxon>
        <taxon>Panheteroptera</taxon>
        <taxon>Cimicomorpha</taxon>
        <taxon>Miridae</taxon>
        <taxon>Mirini</taxon>
        <taxon>Lygus</taxon>
    </lineage>
</organism>
<evidence type="ECO:0000256" key="4">
    <source>
        <dbReference type="ARBA" id="ARBA00023125"/>
    </source>
</evidence>
<dbReference type="GO" id="GO:0003677">
    <property type="term" value="F:DNA binding"/>
    <property type="evidence" value="ECO:0007669"/>
    <property type="project" value="UniProtKB-UniRule"/>
</dbReference>
<keyword evidence="1" id="KW-0479">Metal-binding</keyword>
<proteinExistence type="predicted"/>
<evidence type="ECO:0000256" key="3">
    <source>
        <dbReference type="ARBA" id="ARBA00022833"/>
    </source>
</evidence>
<accession>A0A146MDT2</accession>
<evidence type="ECO:0000313" key="8">
    <source>
        <dbReference type="EMBL" id="JAQ17589.1"/>
    </source>
</evidence>
<dbReference type="AlphaFoldDB" id="A0A146MDT2"/>
<evidence type="ECO:0000259" key="7">
    <source>
        <dbReference type="PROSITE" id="PS50950"/>
    </source>
</evidence>
<evidence type="ECO:0000256" key="2">
    <source>
        <dbReference type="ARBA" id="ARBA00022771"/>
    </source>
</evidence>
<evidence type="ECO:0000256" key="1">
    <source>
        <dbReference type="ARBA" id="ARBA00022723"/>
    </source>
</evidence>
<evidence type="ECO:0000256" key="6">
    <source>
        <dbReference type="SAM" id="MobiDB-lite"/>
    </source>
</evidence>
<sequence>MSCCVRRCPSRSGSGTSVRFFGLPSEEDNDGNWSYRKALQRQLWLEAINRDTLPRNPMVCSRHFVSGEASNLLCYPDFVPSKNLGYDQPTTTTLRPPLQALQPPPKSTTDFLNSFHLKRKATQGTMTESSFDAVMAKASEAGLLTISTNTPSSVPPANSEQGPKEGDEADDGPGEVTTLKMLLLRCLDSDLEFIECCQHVGLIAPNQQCSCGNQMMVSLASDALDGGEWKCPSCPITRGIREGTWLEDVRTIKLKDVVIGLYCWSRNYPEQLCQHEMDLREVSYVPFLYKKCQQLTTEFINNEISNIGRPGEVVEIEQFQTQAGLHVVGGVERNNYKNVFFRVLPENWNRDDLVTALVDQISYGTILHTKDTVLLDILAPDGIKYLEKYWGLKMDLRSNCESPLVTSLWALFERLIAEKDYTQNSLLEFLMRRRMESTRDPFLFLLEVITSLHPPCIAAS</sequence>
<protein>
    <recommendedName>
        <fullName evidence="7">THAP-type domain-containing protein</fullName>
    </recommendedName>
</protein>
<dbReference type="SMART" id="SM00980">
    <property type="entry name" value="THAP"/>
    <property type="match status" value="1"/>
</dbReference>
<feature type="region of interest" description="Disordered" evidence="6">
    <location>
        <begin position="146"/>
        <end position="173"/>
    </location>
</feature>
<dbReference type="EMBL" id="GDHC01001040">
    <property type="protein sequence ID" value="JAQ17589.1"/>
    <property type="molecule type" value="Transcribed_RNA"/>
</dbReference>
<name>A0A146MDT2_LYGHE</name>
<dbReference type="PROSITE" id="PS50950">
    <property type="entry name" value="ZF_THAP"/>
    <property type="match status" value="1"/>
</dbReference>
<dbReference type="SUPFAM" id="SSF57716">
    <property type="entry name" value="Glucocorticoid receptor-like (DNA-binding domain)"/>
    <property type="match status" value="1"/>
</dbReference>
<dbReference type="InterPro" id="IPR006612">
    <property type="entry name" value="THAP_Znf"/>
</dbReference>
<evidence type="ECO:0000256" key="5">
    <source>
        <dbReference type="PROSITE-ProRule" id="PRU00309"/>
    </source>
</evidence>
<gene>
    <name evidence="8" type="ORF">g.48756</name>
</gene>
<dbReference type="GO" id="GO:0008270">
    <property type="term" value="F:zinc ion binding"/>
    <property type="evidence" value="ECO:0007669"/>
    <property type="project" value="UniProtKB-KW"/>
</dbReference>